<dbReference type="PANTHER" id="PTHR30146:SF109">
    <property type="entry name" value="HTH-TYPE TRANSCRIPTIONAL REGULATOR GALS"/>
    <property type="match status" value="1"/>
</dbReference>
<dbReference type="InterPro" id="IPR046335">
    <property type="entry name" value="LacI/GalR-like_sensor"/>
</dbReference>
<protein>
    <submittedName>
        <fullName evidence="5">LacI family DNA-binding transcriptional regulator</fullName>
    </submittedName>
</protein>
<evidence type="ECO:0000313" key="6">
    <source>
        <dbReference type="Proteomes" id="UP000586042"/>
    </source>
</evidence>
<dbReference type="SUPFAM" id="SSF53822">
    <property type="entry name" value="Periplasmic binding protein-like I"/>
    <property type="match status" value="1"/>
</dbReference>
<keyword evidence="1" id="KW-0805">Transcription regulation</keyword>
<dbReference type="InterPro" id="IPR028082">
    <property type="entry name" value="Peripla_BP_I"/>
</dbReference>
<evidence type="ECO:0000259" key="4">
    <source>
        <dbReference type="PROSITE" id="PS50932"/>
    </source>
</evidence>
<dbReference type="SUPFAM" id="SSF47413">
    <property type="entry name" value="lambda repressor-like DNA-binding domains"/>
    <property type="match status" value="1"/>
</dbReference>
<dbReference type="EMBL" id="JABWGN010000018">
    <property type="protein sequence ID" value="NUW37008.1"/>
    <property type="molecule type" value="Genomic_DNA"/>
</dbReference>
<proteinExistence type="predicted"/>
<evidence type="ECO:0000313" key="5">
    <source>
        <dbReference type="EMBL" id="NUW37008.1"/>
    </source>
</evidence>
<dbReference type="InterPro" id="IPR000843">
    <property type="entry name" value="HTH_LacI"/>
</dbReference>
<evidence type="ECO:0000256" key="2">
    <source>
        <dbReference type="ARBA" id="ARBA00023125"/>
    </source>
</evidence>
<comment type="caution">
    <text evidence="5">The sequence shown here is derived from an EMBL/GenBank/DDBJ whole genome shotgun (WGS) entry which is preliminary data.</text>
</comment>
<keyword evidence="3" id="KW-0804">Transcription</keyword>
<dbReference type="Pfam" id="PF00356">
    <property type="entry name" value="LacI"/>
    <property type="match status" value="1"/>
</dbReference>
<sequence length="373" mass="39808">MRNAFITSHLHVLLLAEAGPNTASTRVDGTCVVVTRRDVARLAGTSEAVVSYVLNNGPRNVAPHTRERVLRAIDELGYRPNAVARSLRTSRTHTIGLVVPDNANPFFAELAREIEDVAFQHGLTVLLGNAMDDDEREAAYVRTLIDRQVDGLILIPAHGPRAWRSQLAASGVPCIVLDRELDDTPASHLLLDNEGGAYEATTHLLEHGQRRIGCVAGPKDIHPTVDRVAGWSRALTEGGLDPASMPLAHGPYGRRQGYISGRRLLSQEDRPTALFVTSDEQAIGVMRAAAELGLSVPGDVALCSIDGIAASSYTVPALTTMRQPIEELGRRAVELLAAQIGDSPGGERVVLSATLIRRGSCGCPDPAGGLDDA</sequence>
<dbReference type="Proteomes" id="UP000586042">
    <property type="component" value="Unassembled WGS sequence"/>
</dbReference>
<dbReference type="GO" id="GO:0003700">
    <property type="term" value="F:DNA-binding transcription factor activity"/>
    <property type="evidence" value="ECO:0007669"/>
    <property type="project" value="TreeGrafter"/>
</dbReference>
<feature type="domain" description="HTH lacI-type" evidence="4">
    <location>
        <begin position="34"/>
        <end position="89"/>
    </location>
</feature>
<dbReference type="Pfam" id="PF13377">
    <property type="entry name" value="Peripla_BP_3"/>
    <property type="match status" value="1"/>
</dbReference>
<accession>A0A7Y6M6K2</accession>
<gene>
    <name evidence="5" type="ORF">HTZ77_37245</name>
</gene>
<dbReference type="Gene3D" id="3.40.50.2300">
    <property type="match status" value="2"/>
</dbReference>
<dbReference type="SMART" id="SM00354">
    <property type="entry name" value="HTH_LACI"/>
    <property type="match status" value="1"/>
</dbReference>
<evidence type="ECO:0000256" key="3">
    <source>
        <dbReference type="ARBA" id="ARBA00023163"/>
    </source>
</evidence>
<organism evidence="5 6">
    <name type="scientific">Nonomuraea montanisoli</name>
    <dbReference type="NCBI Taxonomy" id="2741721"/>
    <lineage>
        <taxon>Bacteria</taxon>
        <taxon>Bacillati</taxon>
        <taxon>Actinomycetota</taxon>
        <taxon>Actinomycetes</taxon>
        <taxon>Streptosporangiales</taxon>
        <taxon>Streptosporangiaceae</taxon>
        <taxon>Nonomuraea</taxon>
    </lineage>
</organism>
<dbReference type="CDD" id="cd01392">
    <property type="entry name" value="HTH_LacI"/>
    <property type="match status" value="1"/>
</dbReference>
<dbReference type="Gene3D" id="1.10.260.40">
    <property type="entry name" value="lambda repressor-like DNA-binding domains"/>
    <property type="match status" value="1"/>
</dbReference>
<evidence type="ECO:0000256" key="1">
    <source>
        <dbReference type="ARBA" id="ARBA00023015"/>
    </source>
</evidence>
<dbReference type="PANTHER" id="PTHR30146">
    <property type="entry name" value="LACI-RELATED TRANSCRIPTIONAL REPRESSOR"/>
    <property type="match status" value="1"/>
</dbReference>
<dbReference type="AlphaFoldDB" id="A0A7Y6M6K2"/>
<dbReference type="InterPro" id="IPR010982">
    <property type="entry name" value="Lambda_DNA-bd_dom_sf"/>
</dbReference>
<keyword evidence="2 5" id="KW-0238">DNA-binding</keyword>
<name>A0A7Y6M6K2_9ACTN</name>
<reference evidence="5 6" key="1">
    <citation type="submission" date="2020-06" db="EMBL/GenBank/DDBJ databases">
        <title>Nonomuraea sp. SMC257, a novel actinomycete isolated from soil.</title>
        <authorList>
            <person name="Chanama M."/>
        </authorList>
    </citation>
    <scope>NUCLEOTIDE SEQUENCE [LARGE SCALE GENOMIC DNA]</scope>
    <source>
        <strain evidence="5 6">SMC257</strain>
    </source>
</reference>
<dbReference type="PROSITE" id="PS50932">
    <property type="entry name" value="HTH_LACI_2"/>
    <property type="match status" value="1"/>
</dbReference>
<keyword evidence="6" id="KW-1185">Reference proteome</keyword>
<dbReference type="CDD" id="cd06267">
    <property type="entry name" value="PBP1_LacI_sugar_binding-like"/>
    <property type="match status" value="1"/>
</dbReference>
<dbReference type="GO" id="GO:0000976">
    <property type="term" value="F:transcription cis-regulatory region binding"/>
    <property type="evidence" value="ECO:0007669"/>
    <property type="project" value="TreeGrafter"/>
</dbReference>